<dbReference type="InterPro" id="IPR005068">
    <property type="entry name" value="Phage_lambda_Stf-r2"/>
</dbReference>
<gene>
    <name evidence="1" type="ORF">O185_17430</name>
</gene>
<dbReference type="GO" id="GO:0046718">
    <property type="term" value="P:symbiont entry into host cell"/>
    <property type="evidence" value="ECO:0007669"/>
    <property type="project" value="InterPro"/>
</dbReference>
<reference evidence="1 2" key="1">
    <citation type="submission" date="2013-10" db="EMBL/GenBank/DDBJ databases">
        <title>Whole Genome Shotgun Sequence of Photorhabdus temperata J3.</title>
        <authorList>
            <person name="Park G.-S."/>
            <person name="Hong S.-J."/>
            <person name="Shin J.-H."/>
        </authorList>
    </citation>
    <scope>NUCLEOTIDE SEQUENCE [LARGE SCALE GENOMIC DNA]</scope>
    <source>
        <strain evidence="1 2">J3</strain>
    </source>
</reference>
<evidence type="ECO:0008006" key="3">
    <source>
        <dbReference type="Google" id="ProtNLM"/>
    </source>
</evidence>
<dbReference type="GO" id="GO:0019062">
    <property type="term" value="P:virion attachment to host cell"/>
    <property type="evidence" value="ECO:0007669"/>
    <property type="project" value="InterPro"/>
</dbReference>
<accession>U7QZB0</accession>
<dbReference type="EMBL" id="AXDT01000169">
    <property type="protein sequence ID" value="ERT11826.1"/>
    <property type="molecule type" value="Genomic_DNA"/>
</dbReference>
<sequence>MSAKNDFKAFSIGNSANIVNQEKYEGHQSLQTGFTLNDIPADLLNKVLRQSSIIASMIANFIATQSGDDVLDNGDITKLTEQLNRALEKEIATKAPNASLTQKGVVQLTDVLGNSDTLAVTQKLIQEIINSLRDNINAKVHNTRKINGKVLAEDINITSQDIFAGQAINLGNNADLDSYKTPGIYYQEHNSSAQSGINYPEPFAGSLVVLKAAGVVQRYFVYNSSRVYTRSQFHDNPWTPWVREYNAVNKPTAEDVGAYTKADSDARYITGIRKVNGKALAADINITSQDILADQAINLGGSANLDSYKTPGIYYQESNAHAKSGSNYPEPFAGSLVVLKAAGVIQRYFVYNSSRVYTRSQFHDNPWTPWVREYNAVNKPTAEDVGAYAKADSDARYITGIRKVNGKALAADINITSQDILAGQAINLGGSANLDSYKTPGIYYQESNAHAKNGSNYPEPFAGSLIVLKAAGVIQRYYVYNSSRVYTRSQFHDNPWTPWAQEYNTLNKPSANTIEEYTKTESDNLYITGVRLGAEIYSKDGDDSARCFILALCSFLVTVNGSLSYEDNNNEFNKCWFI</sequence>
<dbReference type="Pfam" id="PF03406">
    <property type="entry name" value="Phage_fiber_2"/>
    <property type="match status" value="1"/>
</dbReference>
<dbReference type="Proteomes" id="UP000017133">
    <property type="component" value="Unassembled WGS sequence"/>
</dbReference>
<dbReference type="RefSeq" id="WP_023045514.1">
    <property type="nucleotide sequence ID" value="NZ_AXDT01000169.1"/>
</dbReference>
<name>U7QZB0_PHOTE</name>
<proteinExistence type="predicted"/>
<dbReference type="AlphaFoldDB" id="U7QZB0"/>
<keyword evidence="2" id="KW-1185">Reference proteome</keyword>
<organism evidence="1 2">
    <name type="scientific">Photorhabdus temperata J3</name>
    <dbReference type="NCBI Taxonomy" id="1389415"/>
    <lineage>
        <taxon>Bacteria</taxon>
        <taxon>Pseudomonadati</taxon>
        <taxon>Pseudomonadota</taxon>
        <taxon>Gammaproteobacteria</taxon>
        <taxon>Enterobacterales</taxon>
        <taxon>Morganellaceae</taxon>
        <taxon>Photorhabdus</taxon>
    </lineage>
</organism>
<dbReference type="CDD" id="cd19958">
    <property type="entry name" value="pyocin_knob"/>
    <property type="match status" value="3"/>
</dbReference>
<comment type="caution">
    <text evidence="1">The sequence shown here is derived from an EMBL/GenBank/DDBJ whole genome shotgun (WGS) entry which is preliminary data.</text>
</comment>
<evidence type="ECO:0000313" key="2">
    <source>
        <dbReference type="Proteomes" id="UP000017133"/>
    </source>
</evidence>
<evidence type="ECO:0000313" key="1">
    <source>
        <dbReference type="EMBL" id="ERT11826.1"/>
    </source>
</evidence>
<protein>
    <recommendedName>
        <fullName evidence="3">Tail fiber protein</fullName>
    </recommendedName>
</protein>
<dbReference type="PATRIC" id="fig|1389415.4.peg.3473"/>